<dbReference type="Pfam" id="PF22562">
    <property type="entry name" value="UBA_7"/>
    <property type="match status" value="1"/>
</dbReference>
<dbReference type="Gene3D" id="1.10.8.10">
    <property type="entry name" value="DNA helicase RuvA subunit, C-terminal domain"/>
    <property type="match status" value="1"/>
</dbReference>
<dbReference type="PROSITE" id="PS50030">
    <property type="entry name" value="UBA"/>
    <property type="match status" value="1"/>
</dbReference>
<protein>
    <recommendedName>
        <fullName evidence="2">UBA domain-containing protein</fullName>
    </recommendedName>
</protein>
<feature type="compositionally biased region" description="Polar residues" evidence="1">
    <location>
        <begin position="198"/>
        <end position="212"/>
    </location>
</feature>
<feature type="region of interest" description="Disordered" evidence="1">
    <location>
        <begin position="322"/>
        <end position="383"/>
    </location>
</feature>
<evidence type="ECO:0000313" key="3">
    <source>
        <dbReference type="EMBL" id="CAE6930038.1"/>
    </source>
</evidence>
<comment type="caution">
    <text evidence="3">The sequence shown here is derived from an EMBL/GenBank/DDBJ whole genome shotgun (WGS) entry which is preliminary data.</text>
</comment>
<dbReference type="SMART" id="SM00165">
    <property type="entry name" value="UBA"/>
    <property type="match status" value="1"/>
</dbReference>
<feature type="domain" description="UBA" evidence="2">
    <location>
        <begin position="60"/>
        <end position="101"/>
    </location>
</feature>
<feature type="compositionally biased region" description="Low complexity" evidence="1">
    <location>
        <begin position="42"/>
        <end position="58"/>
    </location>
</feature>
<dbReference type="EMBL" id="CAJNDS010000039">
    <property type="protein sequence ID" value="CAE6930038.1"/>
    <property type="molecule type" value="Genomic_DNA"/>
</dbReference>
<feature type="region of interest" description="Disordered" evidence="1">
    <location>
        <begin position="30"/>
        <end position="59"/>
    </location>
</feature>
<accession>A0A812GNT3</accession>
<dbReference type="Proteomes" id="UP000604046">
    <property type="component" value="Unassembled WGS sequence"/>
</dbReference>
<feature type="compositionally biased region" description="Basic and acidic residues" evidence="1">
    <location>
        <begin position="322"/>
        <end position="337"/>
    </location>
</feature>
<reference evidence="3" key="1">
    <citation type="submission" date="2021-02" db="EMBL/GenBank/DDBJ databases">
        <authorList>
            <person name="Dougan E. K."/>
            <person name="Rhodes N."/>
            <person name="Thang M."/>
            <person name="Chan C."/>
        </authorList>
    </citation>
    <scope>NUCLEOTIDE SEQUENCE</scope>
</reference>
<feature type="region of interest" description="Disordered" evidence="1">
    <location>
        <begin position="458"/>
        <end position="502"/>
    </location>
</feature>
<feature type="compositionally biased region" description="Basic and acidic residues" evidence="1">
    <location>
        <begin position="344"/>
        <end position="356"/>
    </location>
</feature>
<proteinExistence type="predicted"/>
<dbReference type="OrthoDB" id="433740at2759"/>
<feature type="region of interest" description="Disordered" evidence="1">
    <location>
        <begin position="170"/>
        <end position="236"/>
    </location>
</feature>
<name>A0A812GNT3_9DINO</name>
<dbReference type="InterPro" id="IPR009060">
    <property type="entry name" value="UBA-like_sf"/>
</dbReference>
<organism evidence="3 4">
    <name type="scientific">Symbiodinium natans</name>
    <dbReference type="NCBI Taxonomy" id="878477"/>
    <lineage>
        <taxon>Eukaryota</taxon>
        <taxon>Sar</taxon>
        <taxon>Alveolata</taxon>
        <taxon>Dinophyceae</taxon>
        <taxon>Suessiales</taxon>
        <taxon>Symbiodiniaceae</taxon>
        <taxon>Symbiodinium</taxon>
    </lineage>
</organism>
<evidence type="ECO:0000256" key="1">
    <source>
        <dbReference type="SAM" id="MobiDB-lite"/>
    </source>
</evidence>
<evidence type="ECO:0000259" key="2">
    <source>
        <dbReference type="PROSITE" id="PS50030"/>
    </source>
</evidence>
<sequence length="553" mass="60316">MSEDVRAAVGKMSRVLRLAKDRANTQFGKVRERAKRFSLGGSPTTSQSAPSATESSSAFMEDPDQKVKQLMDLGFSEAAARHALRACGGHLDIAGPWLLDEQNADELLAAEVAAQEVGSPARPPLAAGGRARVTGLQTASAAALNGSDVLLQKWDAASQRWIVSMPDGTVKSIRPQNLDPLYASPHGRPVHEDEPAEQTEQTEQRYSAGQPEQSGQHQAGPASASAAAPEDERSDLDREELKILARTMLESTGQPRQQSVTDEVLEALSEADLLELIDGLSRDLFVRTDGQQEAQEPPARPDVAGKIVELELEETRLRSLAEAQAKRAEELEAREAALQEAEAALERRRSEGKEPAEASAPAVRIPFVAPKEDMQDASPTSTTLEAERAELQRLREEASEMQTWAHVRMSVEAAAKDLELRQEAAKLELEETRLRSLAEAQAKRAEELEAREAALQEAEAALERRRSEGKEPAEASAPAVRIPFVAPKEDMQDASPTSTTLEAERAELQRLREGVEAAAKDLELRQEAAKRAAEERELQFLEEESAQGPWLNA</sequence>
<dbReference type="SUPFAM" id="SSF46934">
    <property type="entry name" value="UBA-like"/>
    <property type="match status" value="1"/>
</dbReference>
<dbReference type="AlphaFoldDB" id="A0A812GNT3"/>
<keyword evidence="4" id="KW-1185">Reference proteome</keyword>
<evidence type="ECO:0000313" key="4">
    <source>
        <dbReference type="Proteomes" id="UP000604046"/>
    </source>
</evidence>
<gene>
    <name evidence="3" type="ORF">SNAT2548_LOCUS811</name>
</gene>
<dbReference type="CDD" id="cd14291">
    <property type="entry name" value="UBA1_NUB1_like"/>
    <property type="match status" value="1"/>
</dbReference>
<feature type="compositionally biased region" description="Low complexity" evidence="1">
    <location>
        <begin position="213"/>
        <end position="228"/>
    </location>
</feature>
<feature type="compositionally biased region" description="Basic and acidic residues" evidence="1">
    <location>
        <begin position="461"/>
        <end position="473"/>
    </location>
</feature>
<dbReference type="InterPro" id="IPR015940">
    <property type="entry name" value="UBA"/>
</dbReference>